<dbReference type="RefSeq" id="XP_018189642.1">
    <property type="nucleotide sequence ID" value="XM_018329801.1"/>
</dbReference>
<evidence type="ECO:0000256" key="4">
    <source>
        <dbReference type="ARBA" id="ARBA00022676"/>
    </source>
</evidence>
<evidence type="ECO:0000256" key="6">
    <source>
        <dbReference type="ARBA" id="ARBA00023277"/>
    </source>
</evidence>
<dbReference type="InParanoid" id="A0A161TDX4"/>
<dbReference type="PANTHER" id="PTHR47779">
    <property type="entry name" value="SYNTHASE (CCG-9), PUTATIVE (AFU_ORTHOLOGUE AFUA_3G12100)-RELATED"/>
    <property type="match status" value="1"/>
</dbReference>
<evidence type="ECO:0000256" key="3">
    <source>
        <dbReference type="ARBA" id="ARBA00022526"/>
    </source>
</evidence>
<feature type="domain" description="Trehalose synthase N-terminal" evidence="8">
    <location>
        <begin position="260"/>
        <end position="421"/>
    </location>
</feature>
<keyword evidence="6" id="KW-0119">Carbohydrate metabolism</keyword>
<dbReference type="GO" id="GO:0006006">
    <property type="term" value="P:glucose metabolic process"/>
    <property type="evidence" value="ECO:0007669"/>
    <property type="project" value="UniProtKB-KW"/>
</dbReference>
<sequence>MSSRSTSGTSTPSGRKPRSLRPVALAILAFRLKHKFETRPSTDRKRRLSMAVEKEGNFSLPLEIVFAGISATLESPKTLAVAISIHDSVYSIDFSVARLDLDDTPAEFDRASIISEYIVSELRKYEREHMCKFLGVGLPDVLREMSPKLCSRLWSQLDIVPFVMHVHLDRSMQDTSEYWGIKSIDEQADSMARKCLMYFGPSRVPLLQVGFRGIVETDAGFHAQLVTLEDFQNTVGEGTWNAVMKYTKDLQKRKVKAAFFSSTPQGGGVALMRHALIRFFKTIGVDMRWYVPKPKPGVFRITKTNHNILQGVSKPDERLSEPQGAVLSNWIEENAERYWFSKGGPLRPPSEGGVDVVFIDDPQMPGLIPLIKKITPDRLVVYRSHIEIRSDLTDIKGSPQAEAWNFLWNDIKQADMFISHPVSRFVPHNVPEQMVGYLGAATDWLDGLNKNMNSWDLGYYGHAFNVECQDIHMTKLEYPARKYIVQVARFDPSKGIPQVLESYAKFRRNHLKNFDRADTPQLLLCGHGSVDDPDATWIYDQTMDSISSLYSDLANDISVMRLGPSDQMLNTLLSESYVALQLSTREGFEVKVSEALHKGKPVIATLAGGIPLQVQHEKNGYLVKVYDTDAVAQHLYDLWTNDELYEKMSKYAAHSVSDEIGTVGNALSWLYLASELSQGHKLEPNGRWINDMARETANEPYRPGENRLPRGKPSYPGRLAKQLAAV</sequence>
<evidence type="ECO:0000259" key="7">
    <source>
        <dbReference type="Pfam" id="PF00534"/>
    </source>
</evidence>
<dbReference type="STRING" id="1328760.A0A161TDX4"/>
<dbReference type="GeneID" id="28894938"/>
<keyword evidence="10" id="KW-1185">Reference proteome</keyword>
<gene>
    <name evidence="9" type="ORF">L228DRAFT_209252</name>
</gene>
<proteinExistence type="inferred from homology"/>
<protein>
    <submittedName>
        <fullName evidence="9">Glycosyltransferase family 4 protein</fullName>
    </submittedName>
</protein>
<dbReference type="Proteomes" id="UP000076632">
    <property type="component" value="Unassembled WGS sequence"/>
</dbReference>
<evidence type="ECO:0000256" key="2">
    <source>
        <dbReference type="ARBA" id="ARBA00011738"/>
    </source>
</evidence>
<dbReference type="OMA" id="NAAAWMY"/>
<dbReference type="Gene3D" id="3.40.50.2000">
    <property type="entry name" value="Glycogen Phosphorylase B"/>
    <property type="match status" value="2"/>
</dbReference>
<feature type="domain" description="Glycosyl transferase family 1" evidence="7">
    <location>
        <begin position="477"/>
        <end position="653"/>
    </location>
</feature>
<dbReference type="AlphaFoldDB" id="A0A161TDX4"/>
<dbReference type="InterPro" id="IPR001296">
    <property type="entry name" value="Glyco_trans_1"/>
</dbReference>
<dbReference type="GO" id="GO:0016757">
    <property type="term" value="F:glycosyltransferase activity"/>
    <property type="evidence" value="ECO:0007669"/>
    <property type="project" value="UniProtKB-KW"/>
</dbReference>
<evidence type="ECO:0000256" key="5">
    <source>
        <dbReference type="ARBA" id="ARBA00022679"/>
    </source>
</evidence>
<name>A0A161TDX4_XYLHT</name>
<organism evidence="9 10">
    <name type="scientific">Xylona heveae (strain CBS 132557 / TC161)</name>
    <dbReference type="NCBI Taxonomy" id="1328760"/>
    <lineage>
        <taxon>Eukaryota</taxon>
        <taxon>Fungi</taxon>
        <taxon>Dikarya</taxon>
        <taxon>Ascomycota</taxon>
        <taxon>Pezizomycotina</taxon>
        <taxon>Xylonomycetes</taxon>
        <taxon>Xylonales</taxon>
        <taxon>Xylonaceae</taxon>
        <taxon>Xylona</taxon>
    </lineage>
</organism>
<reference evidence="9 10" key="1">
    <citation type="journal article" date="2016" name="Fungal Biol.">
        <title>The genome of Xylona heveae provides a window into fungal endophytism.</title>
        <authorList>
            <person name="Gazis R."/>
            <person name="Kuo A."/>
            <person name="Riley R."/>
            <person name="LaButti K."/>
            <person name="Lipzen A."/>
            <person name="Lin J."/>
            <person name="Amirebrahimi M."/>
            <person name="Hesse C.N."/>
            <person name="Spatafora J.W."/>
            <person name="Henrissat B."/>
            <person name="Hainaut M."/>
            <person name="Grigoriev I.V."/>
            <person name="Hibbett D.S."/>
        </authorList>
    </citation>
    <scope>NUCLEOTIDE SEQUENCE [LARGE SCALE GENOMIC DNA]</scope>
    <source>
        <strain evidence="9 10">TC161</strain>
    </source>
</reference>
<dbReference type="CDD" id="cd03792">
    <property type="entry name" value="GT4_trehalose_phosphorylase"/>
    <property type="match status" value="1"/>
</dbReference>
<evidence type="ECO:0000256" key="1">
    <source>
        <dbReference type="ARBA" id="ARBA00009481"/>
    </source>
</evidence>
<evidence type="ECO:0000313" key="10">
    <source>
        <dbReference type="Proteomes" id="UP000076632"/>
    </source>
</evidence>
<dbReference type="Pfam" id="PF21269">
    <property type="entry name" value="TreT_GT1"/>
    <property type="match status" value="1"/>
</dbReference>
<dbReference type="EMBL" id="KV407456">
    <property type="protein sequence ID" value="KZF24087.1"/>
    <property type="molecule type" value="Genomic_DNA"/>
</dbReference>
<dbReference type="PANTHER" id="PTHR47779:SF1">
    <property type="entry name" value="SYNTHASE (CCG-9), PUTATIVE (AFU_ORTHOLOGUE AFUA_3G12100)-RELATED"/>
    <property type="match status" value="1"/>
</dbReference>
<comment type="similarity">
    <text evidence="1">Belongs to the glycosyltransferase group 1 family. Glycosyltransferase 4 subfamily.</text>
</comment>
<accession>A0A161TDX4</accession>
<keyword evidence="4" id="KW-0328">Glycosyltransferase</keyword>
<dbReference type="OrthoDB" id="937291at2759"/>
<comment type="subunit">
    <text evidence="2">Homodimer.</text>
</comment>
<keyword evidence="3" id="KW-0313">Glucose metabolism</keyword>
<dbReference type="SUPFAM" id="SSF53756">
    <property type="entry name" value="UDP-Glycosyltransferase/glycogen phosphorylase"/>
    <property type="match status" value="1"/>
</dbReference>
<evidence type="ECO:0000313" key="9">
    <source>
        <dbReference type="EMBL" id="KZF24087.1"/>
    </source>
</evidence>
<dbReference type="Pfam" id="PF00534">
    <property type="entry name" value="Glycos_transf_1"/>
    <property type="match status" value="1"/>
</dbReference>
<keyword evidence="5 9" id="KW-0808">Transferase</keyword>
<dbReference type="InterPro" id="IPR052078">
    <property type="entry name" value="Trehalose_Metab_GTase"/>
</dbReference>
<dbReference type="InterPro" id="IPR049438">
    <property type="entry name" value="TreT_GT1"/>
</dbReference>
<evidence type="ECO:0000259" key="8">
    <source>
        <dbReference type="Pfam" id="PF21269"/>
    </source>
</evidence>